<dbReference type="VEuPathDB" id="VectorBase:CSON009396"/>
<comment type="cofactor">
    <cofactor evidence="1">
        <name>heme</name>
        <dbReference type="ChEBI" id="CHEBI:30413"/>
    </cofactor>
</comment>
<dbReference type="PANTHER" id="PTHR24291">
    <property type="entry name" value="CYTOCHROME P450 FAMILY 4"/>
    <property type="match status" value="1"/>
</dbReference>
<dbReference type="PANTHER" id="PTHR24291:SF187">
    <property type="entry name" value="CYTOCHROME P450 4AE1-RELATED"/>
    <property type="match status" value="1"/>
</dbReference>
<proteinExistence type="inferred from homology"/>
<protein>
    <submittedName>
        <fullName evidence="9">CSON009396 protein</fullName>
    </submittedName>
</protein>
<dbReference type="PRINTS" id="PR00385">
    <property type="entry name" value="P450"/>
</dbReference>
<keyword evidence="3" id="KW-0349">Heme</keyword>
<evidence type="ECO:0000313" key="9">
    <source>
        <dbReference type="EMBL" id="SSX23637.1"/>
    </source>
</evidence>
<dbReference type="InterPro" id="IPR050196">
    <property type="entry name" value="Cytochrome_P450_Monoox"/>
</dbReference>
<accession>A0A336M5J0</accession>
<evidence type="ECO:0000256" key="2">
    <source>
        <dbReference type="ARBA" id="ARBA00010617"/>
    </source>
</evidence>
<evidence type="ECO:0000256" key="1">
    <source>
        <dbReference type="ARBA" id="ARBA00001971"/>
    </source>
</evidence>
<dbReference type="SUPFAM" id="SSF48264">
    <property type="entry name" value="Cytochrome P450"/>
    <property type="match status" value="2"/>
</dbReference>
<reference evidence="8" key="1">
    <citation type="submission" date="2018-04" db="EMBL/GenBank/DDBJ databases">
        <authorList>
            <person name="Go L.Y."/>
            <person name="Mitchell J.A."/>
        </authorList>
    </citation>
    <scope>NUCLEOTIDE SEQUENCE</scope>
    <source>
        <tissue evidence="8">Whole organism</tissue>
    </source>
</reference>
<dbReference type="GO" id="GO:0004497">
    <property type="term" value="F:monooxygenase activity"/>
    <property type="evidence" value="ECO:0007669"/>
    <property type="project" value="UniProtKB-KW"/>
</dbReference>
<dbReference type="AlphaFoldDB" id="A0A336M5J0"/>
<keyword evidence="5" id="KW-0560">Oxidoreductase</keyword>
<dbReference type="InterPro" id="IPR002402">
    <property type="entry name" value="Cyt_P450_E_grp-II"/>
</dbReference>
<dbReference type="GO" id="GO:0020037">
    <property type="term" value="F:heme binding"/>
    <property type="evidence" value="ECO:0007669"/>
    <property type="project" value="InterPro"/>
</dbReference>
<reference evidence="9" key="2">
    <citation type="submission" date="2018-07" db="EMBL/GenBank/DDBJ databases">
        <authorList>
            <person name="Quirk P.G."/>
            <person name="Krulwich T.A."/>
        </authorList>
    </citation>
    <scope>NUCLEOTIDE SEQUENCE</scope>
</reference>
<dbReference type="InterPro" id="IPR001128">
    <property type="entry name" value="Cyt_P450"/>
</dbReference>
<gene>
    <name evidence="9" type="primary">CSON009396</name>
</gene>
<dbReference type="EMBL" id="UFQS01000372">
    <property type="protein sequence ID" value="SSX03271.1"/>
    <property type="molecule type" value="Genomic_DNA"/>
</dbReference>
<dbReference type="Pfam" id="PF00067">
    <property type="entry name" value="p450"/>
    <property type="match status" value="2"/>
</dbReference>
<dbReference type="PRINTS" id="PR00464">
    <property type="entry name" value="EP450II"/>
</dbReference>
<evidence type="ECO:0000256" key="7">
    <source>
        <dbReference type="ARBA" id="ARBA00023033"/>
    </source>
</evidence>
<evidence type="ECO:0000256" key="6">
    <source>
        <dbReference type="ARBA" id="ARBA00023004"/>
    </source>
</evidence>
<keyword evidence="4" id="KW-0479">Metal-binding</keyword>
<keyword evidence="7" id="KW-0503">Monooxygenase</keyword>
<evidence type="ECO:0000256" key="3">
    <source>
        <dbReference type="ARBA" id="ARBA00022617"/>
    </source>
</evidence>
<organism evidence="9">
    <name type="scientific">Culicoides sonorensis</name>
    <name type="common">Biting midge</name>
    <dbReference type="NCBI Taxonomy" id="179676"/>
    <lineage>
        <taxon>Eukaryota</taxon>
        <taxon>Metazoa</taxon>
        <taxon>Ecdysozoa</taxon>
        <taxon>Arthropoda</taxon>
        <taxon>Hexapoda</taxon>
        <taxon>Insecta</taxon>
        <taxon>Pterygota</taxon>
        <taxon>Neoptera</taxon>
        <taxon>Endopterygota</taxon>
        <taxon>Diptera</taxon>
        <taxon>Nematocera</taxon>
        <taxon>Chironomoidea</taxon>
        <taxon>Ceratopogonidae</taxon>
        <taxon>Ceratopogoninae</taxon>
        <taxon>Culicoides</taxon>
        <taxon>Monoculicoides</taxon>
    </lineage>
</organism>
<keyword evidence="6" id="KW-0408">Iron</keyword>
<dbReference type="GO" id="GO:0005506">
    <property type="term" value="F:iron ion binding"/>
    <property type="evidence" value="ECO:0007669"/>
    <property type="project" value="InterPro"/>
</dbReference>
<sequence length="536" mass="62280">MEDAFDDFHAYALDVISESAMGIKLNSQTDPNSKFVQANTEILLSIYHRVIYPQYRNEFIWKLSSTYKKQVEIIKYIDNFINDLIEKRRGEILAKITTDNKSEDTKEKPALLDILLQSEMDGKPLSNEDIRGEVNTFMFAGHETTGSTLAFTFYLLAKHPKQQETLYEEIKSHGLINNNEPLTMRALNSLPYLDGTLKETLRIHPIFSMFKLCMNSMLYQLYCGTLLQDAELKRMNIPHPEGVPIFGYLFKILKAAKQRKMLFAILDLHKNYGDTIMFRTLNRVTVCTRDVNLMEIIANNPKFIKPQVYDYLKVWLGNSLVITHGERWYKLRKLLTPAFHFQILERFIQIFEEQADVLINKMKNSRDGVMKNAFDDFHAYALDVISESAMGIKLDSQNDPKSKSIQATAGMLYSIYERYANPLYKRDFIWKCTSTYKKQAETIKYIDNFIDNIIDKRRAEILLKFSSVDEKEMTKEKPALLDILLQSEMDDKPLSNEDIRGEVNTFMFAGHETTGSTLAFTFYLLAKHPKQQEILF</sequence>
<dbReference type="InterPro" id="IPR036396">
    <property type="entry name" value="Cyt_P450_sf"/>
</dbReference>
<dbReference type="Gene3D" id="1.10.630.10">
    <property type="entry name" value="Cytochrome P450"/>
    <property type="match status" value="2"/>
</dbReference>
<dbReference type="EMBL" id="UFQT01000372">
    <property type="protein sequence ID" value="SSX23637.1"/>
    <property type="molecule type" value="Genomic_DNA"/>
</dbReference>
<evidence type="ECO:0000256" key="4">
    <source>
        <dbReference type="ARBA" id="ARBA00022723"/>
    </source>
</evidence>
<dbReference type="GO" id="GO:0016705">
    <property type="term" value="F:oxidoreductase activity, acting on paired donors, with incorporation or reduction of molecular oxygen"/>
    <property type="evidence" value="ECO:0007669"/>
    <property type="project" value="InterPro"/>
</dbReference>
<name>A0A336M5J0_CULSO</name>
<comment type="similarity">
    <text evidence="2">Belongs to the cytochrome P450 family.</text>
</comment>
<evidence type="ECO:0000256" key="5">
    <source>
        <dbReference type="ARBA" id="ARBA00023002"/>
    </source>
</evidence>
<evidence type="ECO:0000313" key="8">
    <source>
        <dbReference type="EMBL" id="SSX03271.1"/>
    </source>
</evidence>